<feature type="signal peptide" evidence="2">
    <location>
        <begin position="1"/>
        <end position="19"/>
    </location>
</feature>
<keyword evidence="4" id="KW-1185">Reference proteome</keyword>
<organism evidence="3 4">
    <name type="scientific">Pararge aegeria aegeria</name>
    <dbReference type="NCBI Taxonomy" id="348720"/>
    <lineage>
        <taxon>Eukaryota</taxon>
        <taxon>Metazoa</taxon>
        <taxon>Ecdysozoa</taxon>
        <taxon>Arthropoda</taxon>
        <taxon>Hexapoda</taxon>
        <taxon>Insecta</taxon>
        <taxon>Pterygota</taxon>
        <taxon>Neoptera</taxon>
        <taxon>Endopterygota</taxon>
        <taxon>Lepidoptera</taxon>
        <taxon>Glossata</taxon>
        <taxon>Ditrysia</taxon>
        <taxon>Papilionoidea</taxon>
        <taxon>Nymphalidae</taxon>
        <taxon>Satyrinae</taxon>
        <taxon>Satyrini</taxon>
        <taxon>Parargina</taxon>
        <taxon>Pararge</taxon>
    </lineage>
</organism>
<accession>A0A8S4R577</accession>
<evidence type="ECO:0000256" key="1">
    <source>
        <dbReference type="SAM" id="MobiDB-lite"/>
    </source>
</evidence>
<feature type="region of interest" description="Disordered" evidence="1">
    <location>
        <begin position="110"/>
        <end position="131"/>
    </location>
</feature>
<reference evidence="3" key="1">
    <citation type="submission" date="2022-03" db="EMBL/GenBank/DDBJ databases">
        <authorList>
            <person name="Lindestad O."/>
        </authorList>
    </citation>
    <scope>NUCLEOTIDE SEQUENCE</scope>
</reference>
<dbReference type="Proteomes" id="UP000838756">
    <property type="component" value="Unassembled WGS sequence"/>
</dbReference>
<evidence type="ECO:0000256" key="2">
    <source>
        <dbReference type="SAM" id="SignalP"/>
    </source>
</evidence>
<evidence type="ECO:0000313" key="4">
    <source>
        <dbReference type="Proteomes" id="UP000838756"/>
    </source>
</evidence>
<dbReference type="EMBL" id="CAKXAJ010024704">
    <property type="protein sequence ID" value="CAH2229215.1"/>
    <property type="molecule type" value="Genomic_DNA"/>
</dbReference>
<dbReference type="AlphaFoldDB" id="A0A8S4R577"/>
<name>A0A8S4R577_9NEOP</name>
<keyword evidence="2" id="KW-0732">Signal</keyword>
<feature type="compositionally biased region" description="Polar residues" evidence="1">
    <location>
        <begin position="110"/>
        <end position="120"/>
    </location>
</feature>
<feature type="chain" id="PRO_5035800509" evidence="2">
    <location>
        <begin position="20"/>
        <end position="131"/>
    </location>
</feature>
<comment type="caution">
    <text evidence="3">The sequence shown here is derived from an EMBL/GenBank/DDBJ whole genome shotgun (WGS) entry which is preliminary data.</text>
</comment>
<sequence length="131" mass="14285">MILRKIVLVLTSLCLITNAQRPFYAGRPPTFEKEAVTSNAKFPNLPIEIGRNVGLLQRIEQMPPDKRPFCILKWQWAGHVGRMDVGVERSSSGDRVSVSGVSVVPQLDGATTSEKWQASTGKPKIGKVGAA</sequence>
<evidence type="ECO:0000313" key="3">
    <source>
        <dbReference type="EMBL" id="CAH2229215.1"/>
    </source>
</evidence>
<dbReference type="OrthoDB" id="6612236at2759"/>
<proteinExistence type="predicted"/>
<protein>
    <submittedName>
        <fullName evidence="3">Jg2619 protein</fullName>
    </submittedName>
</protein>
<gene>
    <name evidence="3" type="primary">jg2619</name>
    <name evidence="3" type="ORF">PAEG_LOCUS8699</name>
</gene>